<dbReference type="RefSeq" id="XP_002116511.1">
    <property type="nucleotide sequence ID" value="XM_002116475.1"/>
</dbReference>
<dbReference type="PRINTS" id="PR00597">
    <property type="entry name" value="GELSOLIN"/>
</dbReference>
<dbReference type="Pfam" id="PF13855">
    <property type="entry name" value="LRR_8"/>
    <property type="match status" value="2"/>
</dbReference>
<dbReference type="GeneID" id="6757800"/>
<feature type="domain" description="Gelsolin-like" evidence="3">
    <location>
        <begin position="765"/>
        <end position="826"/>
    </location>
</feature>
<dbReference type="GO" id="GO:0051016">
    <property type="term" value="P:barbed-end actin filament capping"/>
    <property type="evidence" value="ECO:0000318"/>
    <property type="project" value="GO_Central"/>
</dbReference>
<dbReference type="KEGG" id="tad:TRIADDRAFT_31139"/>
<feature type="domain" description="Gelsolin-like" evidence="3">
    <location>
        <begin position="504"/>
        <end position="585"/>
    </location>
</feature>
<dbReference type="Gene3D" id="3.80.10.10">
    <property type="entry name" value="Ribonuclease Inhibitor"/>
    <property type="match status" value="3"/>
</dbReference>
<dbReference type="InterPro" id="IPR032675">
    <property type="entry name" value="LRR_dom_sf"/>
</dbReference>
<dbReference type="InterPro" id="IPR029006">
    <property type="entry name" value="ADF-H/Gelsolin-like_dom_sf"/>
</dbReference>
<evidence type="ECO:0000256" key="2">
    <source>
        <dbReference type="ARBA" id="ARBA00022737"/>
    </source>
</evidence>
<dbReference type="Pfam" id="PF00626">
    <property type="entry name" value="Gelsolin"/>
    <property type="match status" value="4"/>
</dbReference>
<dbReference type="GO" id="GO:0005546">
    <property type="term" value="F:phosphatidylinositol-4,5-bisphosphate binding"/>
    <property type="evidence" value="ECO:0000318"/>
    <property type="project" value="GO_Central"/>
</dbReference>
<dbReference type="GO" id="GO:0008154">
    <property type="term" value="P:actin polymerization or depolymerization"/>
    <property type="evidence" value="ECO:0000318"/>
    <property type="project" value="GO_Central"/>
</dbReference>
<dbReference type="GO" id="GO:0015629">
    <property type="term" value="C:actin cytoskeleton"/>
    <property type="evidence" value="ECO:0000318"/>
    <property type="project" value="GO_Central"/>
</dbReference>
<reference evidence="4 5" key="1">
    <citation type="journal article" date="2008" name="Nature">
        <title>The Trichoplax genome and the nature of placozoans.</title>
        <authorList>
            <person name="Srivastava M."/>
            <person name="Begovic E."/>
            <person name="Chapman J."/>
            <person name="Putnam N.H."/>
            <person name="Hellsten U."/>
            <person name="Kawashima T."/>
            <person name="Kuo A."/>
            <person name="Mitros T."/>
            <person name="Salamov A."/>
            <person name="Carpenter M.L."/>
            <person name="Signorovitch A.Y."/>
            <person name="Moreno M.A."/>
            <person name="Kamm K."/>
            <person name="Grimwood J."/>
            <person name="Schmutz J."/>
            <person name="Shapiro H."/>
            <person name="Grigoriev I.V."/>
            <person name="Buss L.W."/>
            <person name="Schierwater B."/>
            <person name="Dellaporta S.L."/>
            <person name="Rokhsar D.S."/>
        </authorList>
    </citation>
    <scope>NUCLEOTIDE SEQUENCE [LARGE SCALE GENOMIC DNA]</scope>
    <source>
        <strain evidence="4 5">Grell-BS-1999</strain>
    </source>
</reference>
<dbReference type="GO" id="GO:0051015">
    <property type="term" value="F:actin filament binding"/>
    <property type="evidence" value="ECO:0000318"/>
    <property type="project" value="GO_Central"/>
</dbReference>
<dbReference type="PhylomeDB" id="B3S8E5"/>
<dbReference type="SUPFAM" id="SSF52058">
    <property type="entry name" value="L domain-like"/>
    <property type="match status" value="1"/>
</dbReference>
<dbReference type="InterPro" id="IPR003591">
    <property type="entry name" value="Leu-rich_rpt_typical-subtyp"/>
</dbReference>
<evidence type="ECO:0000313" key="4">
    <source>
        <dbReference type="EMBL" id="EDV20867.1"/>
    </source>
</evidence>
<dbReference type="SMART" id="SM00365">
    <property type="entry name" value="LRR_SD22"/>
    <property type="match status" value="5"/>
</dbReference>
<dbReference type="Gene3D" id="3.40.20.10">
    <property type="entry name" value="Severin"/>
    <property type="match status" value="6"/>
</dbReference>
<feature type="domain" description="Gelsolin-like" evidence="3">
    <location>
        <begin position="1158"/>
        <end position="1232"/>
    </location>
</feature>
<dbReference type="SUPFAM" id="SSF55753">
    <property type="entry name" value="Actin depolymerizing proteins"/>
    <property type="match status" value="6"/>
</dbReference>
<organism evidence="4 5">
    <name type="scientific">Trichoplax adhaerens</name>
    <name type="common">Trichoplax reptans</name>
    <dbReference type="NCBI Taxonomy" id="10228"/>
    <lineage>
        <taxon>Eukaryota</taxon>
        <taxon>Metazoa</taxon>
        <taxon>Placozoa</taxon>
        <taxon>Uniplacotomia</taxon>
        <taxon>Trichoplacea</taxon>
        <taxon>Trichoplacidae</taxon>
        <taxon>Trichoplax</taxon>
    </lineage>
</organism>
<dbReference type="EMBL" id="DS985256">
    <property type="protein sequence ID" value="EDV20867.1"/>
    <property type="molecule type" value="Genomic_DNA"/>
</dbReference>
<dbReference type="CTD" id="6757800"/>
<dbReference type="SMART" id="SM00369">
    <property type="entry name" value="LRR_TYP"/>
    <property type="match status" value="11"/>
</dbReference>
<evidence type="ECO:0000256" key="1">
    <source>
        <dbReference type="ARBA" id="ARBA00022614"/>
    </source>
</evidence>
<gene>
    <name evidence="4" type="ORF">TRIADDRAFT_31139</name>
</gene>
<dbReference type="PANTHER" id="PTHR11977:SF51">
    <property type="entry name" value="PROTEIN FLIGHTLESS-1 HOMOLOG"/>
    <property type="match status" value="1"/>
</dbReference>
<dbReference type="PROSITE" id="PS51450">
    <property type="entry name" value="LRR"/>
    <property type="match status" value="3"/>
</dbReference>
<proteinExistence type="predicted"/>
<dbReference type="OMA" id="CFHGWSA"/>
<dbReference type="GO" id="GO:0005737">
    <property type="term" value="C:cytoplasm"/>
    <property type="evidence" value="ECO:0000318"/>
    <property type="project" value="GO_Central"/>
</dbReference>
<dbReference type="GO" id="GO:0051014">
    <property type="term" value="P:actin filament severing"/>
    <property type="evidence" value="ECO:0000318"/>
    <property type="project" value="GO_Central"/>
</dbReference>
<dbReference type="GO" id="GO:0005634">
    <property type="term" value="C:nucleus"/>
    <property type="evidence" value="ECO:0000318"/>
    <property type="project" value="GO_Central"/>
</dbReference>
<dbReference type="eggNOG" id="KOG0444">
    <property type="taxonomic scope" value="Eukaryota"/>
</dbReference>
<keyword evidence="1" id="KW-0433">Leucine-rich repeat</keyword>
<dbReference type="CDD" id="cd11291">
    <property type="entry name" value="gelsolin_S6_like"/>
    <property type="match status" value="1"/>
</dbReference>
<accession>B3S8E5</accession>
<sequence length="1244" mass="143276">MASGVLPFVRGIDLASNDFKQLPFPEEMGEMVNMRWLKLDSCNLDEMPEVLQSFKKLERISVSKNQLKELGSELPKLKDLRVVTARQNQITSIGLPGELFELDELTTVDLSHNDISEVPHTLGIARHLLVLSLSHNRISTIPGQVFVNLADLFYLDISNNKLELIPPQLRRLINLQTLDISHNPLGHSQLRQLASLTSLHNLSLRNTQRRNDNVPNGLQNLVLLEELDLSYNELENVPDSILSISTLRRCNISYNELKELPASFGSWTSLEVLNLSRNNLKSLPSGIDGLVKLKKLFLNGNELTFDNLPDTFSKLTELEVFVASQNKLEAVPVSLFRCIKLKKLVLSFNCLVTLSEGVYYLPDLETLDVKGNPELKMPPKPNTTNQKNTLYNIDFSLEHQLGLIGATSKSTQKSDSFKDHNARKMRILNRRAEPDEGSNKILKALADIPKDKKENQEDDEEIKFIKPRSWMDQLAKPTVDYSDIFAADTGQEEGVTVWQIENFLPVPVEEILHGKFYDADCYIVLKTFYNEYDSLDWEIFFWIGKFSTLDKMACSAIHAVNLRNLLGAQCRTIREEMEDESEDFLDIFDNDIDYIEGGTASGFFTIEDLEITVKLYRFIITSSKIILERVDVSTSSLDPKYTFLLDYGRQLFIWHGGKAPTTHLSKASLFALKLNKSDKKGRAELIVLEQGEETEEFWSIMGGEPNDEIACHIGNHQSSNLVLYKVELGKGYLELPQGTVICYPLKSLNRNELIEFYAWINRNIKRSLLNTKDVYILDCYSDVFVWIGRESSRLIRAAALKLVQSLLDLLGRPNFVTVNRVLEGAESLVFKNKFSGWDDVLNSDFTKLKPSPSISNLDISKRKINKEIIEPESKESLKTDLSCLFSNRQKPMSNEDAEQLMDEYNDELDYMQCFVLEGKKFVKLPESEIGHFYDGDCYVFLCRYWVPKDLDEEDDPQKETNDEDAYESVYEVYFWQGRLTTNMGWLTFTFSLQKKFETLLGKLEITKVSQQQESYRFLSHFKKKFIIHHGQRLVRRQAITEEPRLYEVRANGCILTRRVLEVQENVDEEEMEDQSEGTIYIWMGSKFPEKDAEGIDELASFLVHERNYETHLIHEDSEDEKFWELLGGKAKYDQDADFLRYSRLFRCSNDRGFFKISEKCVDFCQNDLVDDDAFILDTGHEVFVWVGNQASEIEIKLSLKSAQLYLQHLRDRNAVPARKLLLAKKGKEPHRFTRCFHGWRKFVT</sequence>
<keyword evidence="5" id="KW-1185">Reference proteome</keyword>
<dbReference type="PANTHER" id="PTHR11977">
    <property type="entry name" value="VILLIN"/>
    <property type="match status" value="1"/>
</dbReference>
<dbReference type="HOGENOM" id="CLU_002568_1_0_1"/>
<dbReference type="CDD" id="cd11290">
    <property type="entry name" value="gelsolin_S1_like"/>
    <property type="match status" value="1"/>
</dbReference>
<dbReference type="STRING" id="10228.B3S8E5"/>
<name>B3S8E5_TRIAD</name>
<dbReference type="SMART" id="SM00364">
    <property type="entry name" value="LRR_BAC"/>
    <property type="match status" value="5"/>
</dbReference>
<dbReference type="SMART" id="SM00262">
    <property type="entry name" value="GEL"/>
    <property type="match status" value="5"/>
</dbReference>
<dbReference type="Proteomes" id="UP000009022">
    <property type="component" value="Unassembled WGS sequence"/>
</dbReference>
<feature type="domain" description="Gelsolin-like" evidence="3">
    <location>
        <begin position="628"/>
        <end position="698"/>
    </location>
</feature>
<evidence type="ECO:0000313" key="5">
    <source>
        <dbReference type="Proteomes" id="UP000009022"/>
    </source>
</evidence>
<keyword evidence="2" id="KW-0677">Repeat</keyword>
<dbReference type="InterPro" id="IPR001611">
    <property type="entry name" value="Leu-rich_rpt"/>
</dbReference>
<dbReference type="GO" id="GO:0030239">
    <property type="term" value="P:myofibril assembly"/>
    <property type="evidence" value="ECO:0000318"/>
    <property type="project" value="GO_Central"/>
</dbReference>
<dbReference type="InParanoid" id="B3S8E5"/>
<dbReference type="CDD" id="cd11280">
    <property type="entry name" value="gelsolin_like"/>
    <property type="match status" value="1"/>
</dbReference>
<dbReference type="AlphaFoldDB" id="B3S8E5"/>
<protein>
    <recommendedName>
        <fullName evidence="3">Gelsolin-like domain-containing protein</fullName>
    </recommendedName>
</protein>
<dbReference type="InterPro" id="IPR007122">
    <property type="entry name" value="Villin/Gelsolin"/>
</dbReference>
<dbReference type="Pfam" id="PF00560">
    <property type="entry name" value="LRR_1"/>
    <property type="match status" value="1"/>
</dbReference>
<evidence type="ECO:0000259" key="3">
    <source>
        <dbReference type="Pfam" id="PF00626"/>
    </source>
</evidence>
<dbReference type="InterPro" id="IPR007123">
    <property type="entry name" value="Gelsolin-like_dom"/>
</dbReference>
<dbReference type="OrthoDB" id="20529at2759"/>